<dbReference type="EMBL" id="CAADRP010002185">
    <property type="protein sequence ID" value="VFU63077.1"/>
    <property type="molecule type" value="Genomic_DNA"/>
</dbReference>
<sequence length="112" mass="12774">MLEDLQISPAVSTYVLHESKKDDKDINQKERPTRLNLKTFSTPSTQKLPKNIGRSGSLAILPKSMSCRSLGEDPVRRYILNLRVPKISAGTDMKKHLMFWARTVASEIQQEY</sequence>
<evidence type="ECO:0000313" key="1">
    <source>
        <dbReference type="EMBL" id="VFU63077.1"/>
    </source>
</evidence>
<gene>
    <name evidence="1" type="ORF">SVIM_LOCUS479450</name>
</gene>
<reference evidence="1" key="1">
    <citation type="submission" date="2019-03" db="EMBL/GenBank/DDBJ databases">
        <authorList>
            <person name="Mank J."/>
            <person name="Almeida P."/>
        </authorList>
    </citation>
    <scope>NUCLEOTIDE SEQUENCE</scope>
    <source>
        <strain evidence="1">78183</strain>
    </source>
</reference>
<name>A0A6N2NK64_SALVM</name>
<protein>
    <submittedName>
        <fullName evidence="1">Uncharacterized protein</fullName>
    </submittedName>
</protein>
<organism evidence="1">
    <name type="scientific">Salix viminalis</name>
    <name type="common">Common osier</name>
    <name type="synonym">Basket willow</name>
    <dbReference type="NCBI Taxonomy" id="40686"/>
    <lineage>
        <taxon>Eukaryota</taxon>
        <taxon>Viridiplantae</taxon>
        <taxon>Streptophyta</taxon>
        <taxon>Embryophyta</taxon>
        <taxon>Tracheophyta</taxon>
        <taxon>Spermatophyta</taxon>
        <taxon>Magnoliopsida</taxon>
        <taxon>eudicotyledons</taxon>
        <taxon>Gunneridae</taxon>
        <taxon>Pentapetalae</taxon>
        <taxon>rosids</taxon>
        <taxon>fabids</taxon>
        <taxon>Malpighiales</taxon>
        <taxon>Salicaceae</taxon>
        <taxon>Saliceae</taxon>
        <taxon>Salix</taxon>
    </lineage>
</organism>
<dbReference type="AlphaFoldDB" id="A0A6N2NK64"/>
<accession>A0A6N2NK64</accession>
<proteinExistence type="predicted"/>